<reference evidence="2" key="4">
    <citation type="submission" date="2025-09" db="UniProtKB">
        <authorList>
            <consortium name="Ensembl"/>
        </authorList>
    </citation>
    <scope>IDENTIFICATION</scope>
    <source>
        <strain evidence="2">C57BL/6J</strain>
    </source>
</reference>
<dbReference type="GeneTree" id="ENSGT01000000214413"/>
<keyword evidence="4" id="KW-1185">Reference proteome</keyword>
<reference evidence="2 4" key="1">
    <citation type="journal article" date="2009" name="PLoS Biol.">
        <title>Lineage-specific biology revealed by a finished genome assembly of the mouse.</title>
        <authorList>
            <consortium name="Mouse Genome Sequencing Consortium"/>
            <person name="Church D.M."/>
            <person name="Goodstadt L."/>
            <person name="Hillier L.W."/>
            <person name="Zody M.C."/>
            <person name="Goldstein S."/>
            <person name="She X."/>
            <person name="Bult C.J."/>
            <person name="Agarwala R."/>
            <person name="Cherry J.L."/>
            <person name="DiCuccio M."/>
            <person name="Hlavina W."/>
            <person name="Kapustin Y."/>
            <person name="Meric P."/>
            <person name="Maglott D."/>
            <person name="Birtle Z."/>
            <person name="Marques A.C."/>
            <person name="Graves T."/>
            <person name="Zhou S."/>
            <person name="Teague B."/>
            <person name="Potamousis K."/>
            <person name="Churas C."/>
            <person name="Place M."/>
            <person name="Herschleb J."/>
            <person name="Runnheim R."/>
            <person name="Forrest D."/>
            <person name="Amos-Landgraf J."/>
            <person name="Schwartz D.C."/>
            <person name="Cheng Z."/>
            <person name="Lindblad-Toh K."/>
            <person name="Eichler E.E."/>
            <person name="Ponting C.P."/>
        </authorList>
    </citation>
    <scope>NUCLEOTIDE SEQUENCE [LARGE SCALE GENOMIC DNA]</scope>
    <source>
        <strain evidence="2 4">C57BL/6J</strain>
    </source>
</reference>
<accession>V9GWY1</accession>
<dbReference type="AlphaFoldDB" id="V9GWY1"/>
<evidence type="ECO:0007829" key="5">
    <source>
        <dbReference type="PeptideAtlas" id="V9GWY1"/>
    </source>
</evidence>
<dbReference type="HOGENOM" id="CLU_2541960_0_0_1"/>
<organism evidence="2 4">
    <name type="scientific">Mus musculus</name>
    <name type="common">Mouse</name>
    <dbReference type="NCBI Taxonomy" id="10090"/>
    <lineage>
        <taxon>Eukaryota</taxon>
        <taxon>Metazoa</taxon>
        <taxon>Chordata</taxon>
        <taxon>Craniata</taxon>
        <taxon>Vertebrata</taxon>
        <taxon>Euteleostomi</taxon>
        <taxon>Mammalia</taxon>
        <taxon>Eutheria</taxon>
        <taxon>Euarchontoglires</taxon>
        <taxon>Glires</taxon>
        <taxon>Rodentia</taxon>
        <taxon>Myomorpha</taxon>
        <taxon>Muroidea</taxon>
        <taxon>Muridae</taxon>
        <taxon>Murinae</taxon>
        <taxon>Mus</taxon>
        <taxon>Mus</taxon>
    </lineage>
</organism>
<dbReference type="Antibodypedia" id="18788">
    <property type="antibodies" value="162 antibodies from 25 providers"/>
</dbReference>
<dbReference type="VEuPathDB" id="HostDB:ENSMUSG00000027669"/>
<dbReference type="MGI" id="MGI:104581">
    <property type="gene designation" value="Gnb4"/>
</dbReference>
<reference evidence="2 4" key="2">
    <citation type="journal article" date="2011" name="PLoS Biol.">
        <title>Modernizing reference genome assemblies.</title>
        <authorList>
            <person name="Church D.M."/>
            <person name="Schneider V.A."/>
            <person name="Graves T."/>
            <person name="Auger K."/>
            <person name="Cunningham F."/>
            <person name="Bouk N."/>
            <person name="Chen H.C."/>
            <person name="Agarwala R."/>
            <person name="McLaren W.M."/>
            <person name="Ritchie G.R."/>
            <person name="Albracht D."/>
            <person name="Kremitzki M."/>
            <person name="Rock S."/>
            <person name="Kotkiewicz H."/>
            <person name="Kremitzki C."/>
            <person name="Wollam A."/>
            <person name="Trani L."/>
            <person name="Fulton L."/>
            <person name="Fulton R."/>
            <person name="Matthews L."/>
            <person name="Whitehead S."/>
            <person name="Chow W."/>
            <person name="Torrance J."/>
            <person name="Dunn M."/>
            <person name="Harden G."/>
            <person name="Threadgold G."/>
            <person name="Wood J."/>
            <person name="Collins J."/>
            <person name="Heath P."/>
            <person name="Griffiths G."/>
            <person name="Pelan S."/>
            <person name="Grafham D."/>
            <person name="Eichler E.E."/>
            <person name="Weinstock G."/>
            <person name="Mardis E.R."/>
            <person name="Wilson R.K."/>
            <person name="Howe K."/>
            <person name="Flicek P."/>
            <person name="Hubbard T."/>
        </authorList>
    </citation>
    <scope>NUCLEOTIDE SEQUENCE [LARGE SCALE GENOMIC DNA]</scope>
    <source>
        <strain evidence="2 4">C57BL/6J</strain>
    </source>
</reference>
<dbReference type="Proteomes" id="UP000000589">
    <property type="component" value="Chromosome 3"/>
</dbReference>
<dbReference type="Ensembl" id="ENSMUST00000184130.7">
    <property type="protein sequence ID" value="ENSMUSP00000138886.2"/>
    <property type="gene ID" value="ENSMUSG00000027669.15"/>
</dbReference>
<dbReference type="Bgee" id="ENSMUSG00000027669">
    <property type="expression patterns" value="Expressed in semi-lunar valve and 263 other cell types or tissues"/>
</dbReference>
<protein>
    <submittedName>
        <fullName evidence="2">Guanine nucleotide binding protein (G protein), beta 4</fullName>
    </submittedName>
</protein>
<dbReference type="ExpressionAtlas" id="V9GWY1">
    <property type="expression patterns" value="baseline and differential"/>
</dbReference>
<sequence length="83" mass="9427">MSELEQLRQEAEQLRNQIQDARKACNDATLVQKIRMLFTTPKDTCSPAPLYLGSNFLTSDLSALYHPHTEQCRKPPSVSLDHV</sequence>
<evidence type="ECO:0000313" key="3">
    <source>
        <dbReference type="MGI" id="MGI:104581"/>
    </source>
</evidence>
<reference evidence="2" key="3">
    <citation type="submission" date="2025-08" db="UniProtKB">
        <authorList>
            <consortium name="Ensembl"/>
        </authorList>
    </citation>
    <scope>IDENTIFICATION</scope>
    <source>
        <strain evidence="2">C57BL/6J</strain>
    </source>
</reference>
<dbReference type="jPOST" id="V9GWY1"/>
<evidence type="ECO:0000313" key="2">
    <source>
        <dbReference type="Ensembl" id="ENSMUSP00000138886.2"/>
    </source>
</evidence>
<dbReference type="AGR" id="MGI:104581"/>
<evidence type="ECO:0000256" key="1">
    <source>
        <dbReference type="SAM" id="Coils"/>
    </source>
</evidence>
<evidence type="ECO:0000313" key="4">
    <source>
        <dbReference type="Proteomes" id="UP000000589"/>
    </source>
</evidence>
<keyword evidence="5 6" id="KW-1267">Proteomics identification</keyword>
<name>V9GWY1_MOUSE</name>
<proteinExistence type="evidence at protein level"/>
<feature type="coiled-coil region" evidence="1">
    <location>
        <begin position="1"/>
        <end position="31"/>
    </location>
</feature>
<dbReference type="PeptideAtlas" id="V9GWY1"/>
<evidence type="ECO:0007829" key="6">
    <source>
        <dbReference type="ProteomicsDB" id="V9GWY1"/>
    </source>
</evidence>
<gene>
    <name evidence="2 3" type="primary">Gnb4</name>
</gene>
<keyword evidence="1" id="KW-0175">Coiled coil</keyword>
<dbReference type="SMR" id="V9GWY1"/>
<dbReference type="ProteomicsDB" id="324799"/>